<dbReference type="PANTHER" id="PTHR47466:SF1">
    <property type="entry name" value="METALLOPROTEASE MEP1 (AFU_ORTHOLOGUE AFUA_1G07730)-RELATED"/>
    <property type="match status" value="1"/>
</dbReference>
<dbReference type="InterPro" id="IPR024079">
    <property type="entry name" value="MetalloPept_cat_dom_sf"/>
</dbReference>
<evidence type="ECO:0000256" key="8">
    <source>
        <dbReference type="ARBA" id="ARBA00023157"/>
    </source>
</evidence>
<evidence type="ECO:0000256" key="6">
    <source>
        <dbReference type="ARBA" id="ARBA00022833"/>
    </source>
</evidence>
<keyword evidence="4" id="KW-0732">Signal</keyword>
<protein>
    <submittedName>
        <fullName evidence="11">T9SS type A sorting domain-containing protein</fullName>
    </submittedName>
</protein>
<evidence type="ECO:0000256" key="3">
    <source>
        <dbReference type="ARBA" id="ARBA00022723"/>
    </source>
</evidence>
<evidence type="ECO:0000256" key="2">
    <source>
        <dbReference type="ARBA" id="ARBA00022670"/>
    </source>
</evidence>
<dbReference type="CDD" id="cd04275">
    <property type="entry name" value="ZnMc_pappalysin_like"/>
    <property type="match status" value="1"/>
</dbReference>
<feature type="domain" description="Secretion system C-terminal sorting" evidence="10">
    <location>
        <begin position="625"/>
        <end position="693"/>
    </location>
</feature>
<evidence type="ECO:0000259" key="9">
    <source>
        <dbReference type="Pfam" id="PF05572"/>
    </source>
</evidence>
<dbReference type="EMBL" id="RYDJ01000001">
    <property type="protein sequence ID" value="RTZ07838.1"/>
    <property type="molecule type" value="Genomic_DNA"/>
</dbReference>
<dbReference type="Gene3D" id="3.40.390.10">
    <property type="entry name" value="Collagenase (Catalytic Domain)"/>
    <property type="match status" value="1"/>
</dbReference>
<dbReference type="GO" id="GO:0006508">
    <property type="term" value="P:proteolysis"/>
    <property type="evidence" value="ECO:0007669"/>
    <property type="project" value="UniProtKB-KW"/>
</dbReference>
<keyword evidence="5" id="KW-0378">Hydrolase</keyword>
<dbReference type="SUPFAM" id="SSF55486">
    <property type="entry name" value="Metalloproteases ('zincins'), catalytic domain"/>
    <property type="match status" value="1"/>
</dbReference>
<keyword evidence="12" id="KW-1185">Reference proteome</keyword>
<dbReference type="GO" id="GO:0046872">
    <property type="term" value="F:metal ion binding"/>
    <property type="evidence" value="ECO:0007669"/>
    <property type="project" value="UniProtKB-KW"/>
</dbReference>
<evidence type="ECO:0000259" key="10">
    <source>
        <dbReference type="Pfam" id="PF18962"/>
    </source>
</evidence>
<sequence>MFLIHTKNQHIELPFSKHIHNMKKIIFFITLCFFFSINPTFAQVNNTPSKALLFGKNKIIPEGSVIRCATTEYEEYLKSKNPNRISTAEFEQWIAPKIELEKNKKKNAAQGFKTNAVITIPVVVHVIHNGDLLGSDENIFDEQVISQIQVLNEDFRKKANTPGFNTNSVGADVEIEFALAKRDPSGISSNGINHVNLGRESWSTVDIDGSLKPQTQWNPEKYLNIWVVKFTKTDLLGYAQFPSASGLPGINQDEGFANTDGVVIGYTFFGSSSYFTGGNYTTPYDKGRTTSHEVGHWLGLRHIWGDGGCDVDDFCQDTPNAGQENTGCPSNIDSCPASPGLDMVENYMDYTDDTCMNIFTADQKARMITVMNNSVRRASLKTSDALTPGVIFANDASTMVINLNIPPCGTSFIPVIRIVNKGSATLTQASISYGIDNNNLQTYNWTGSLANNESQNITLNSLTTTGGNHDFSSTITSTNRKTDQNSANNSDTINFDITKNYASNTVVFSLQQDYYGSETTWNLTNSAGTVLYKGGPYTDLPETGPLPDPIKATFDLAGNDCYTFTIFDTQDDGICCDFGNGSYTVSTPTNEIIATGGAFGGTQSKSFRIGSLSTVDIEKLNSVYLYPNPTSNILNVVSENKLNTPEVYTIINTLGQILKSKKIESAEDLQINVSHLSQGIYFLKLSKNQSETTTIPFIKK</sequence>
<evidence type="ECO:0000256" key="1">
    <source>
        <dbReference type="ARBA" id="ARBA00008721"/>
    </source>
</evidence>
<comment type="similarity">
    <text evidence="1">Belongs to the peptidase M43B family.</text>
</comment>
<evidence type="ECO:0000256" key="5">
    <source>
        <dbReference type="ARBA" id="ARBA00022801"/>
    </source>
</evidence>
<dbReference type="AlphaFoldDB" id="A0A3S0V075"/>
<keyword evidence="3" id="KW-0479">Metal-binding</keyword>
<dbReference type="NCBIfam" id="TIGR04183">
    <property type="entry name" value="Por_Secre_tail"/>
    <property type="match status" value="1"/>
</dbReference>
<feature type="domain" description="Peptidase M43 pregnancy-associated plasma-A" evidence="9">
    <location>
        <begin position="215"/>
        <end position="371"/>
    </location>
</feature>
<dbReference type="Pfam" id="PF05572">
    <property type="entry name" value="Peptidase_M43"/>
    <property type="match status" value="1"/>
</dbReference>
<keyword evidence="7" id="KW-0482">Metalloprotease</keyword>
<accession>A0A3S0V075</accession>
<name>A0A3S0V075_9FLAO</name>
<comment type="caution">
    <text evidence="11">The sequence shown here is derived from an EMBL/GenBank/DDBJ whole genome shotgun (WGS) entry which is preliminary data.</text>
</comment>
<evidence type="ECO:0000256" key="7">
    <source>
        <dbReference type="ARBA" id="ARBA00023049"/>
    </source>
</evidence>
<dbReference type="PANTHER" id="PTHR47466">
    <property type="match status" value="1"/>
</dbReference>
<keyword evidence="8" id="KW-1015">Disulfide bond</keyword>
<keyword evidence="6" id="KW-0862">Zinc</keyword>
<organism evidence="11 12">
    <name type="scientific">Flavobacterium bomense</name>
    <dbReference type="NCBI Taxonomy" id="2497483"/>
    <lineage>
        <taxon>Bacteria</taxon>
        <taxon>Pseudomonadati</taxon>
        <taxon>Bacteroidota</taxon>
        <taxon>Flavobacteriia</taxon>
        <taxon>Flavobacteriales</taxon>
        <taxon>Flavobacteriaceae</taxon>
        <taxon>Flavobacterium</taxon>
    </lineage>
</organism>
<proteinExistence type="inferred from homology"/>
<dbReference type="InterPro" id="IPR013783">
    <property type="entry name" value="Ig-like_fold"/>
</dbReference>
<gene>
    <name evidence="11" type="ORF">EKL98_00540</name>
</gene>
<keyword evidence="2" id="KW-0645">Protease</keyword>
<dbReference type="GO" id="GO:0008237">
    <property type="term" value="F:metallopeptidase activity"/>
    <property type="evidence" value="ECO:0007669"/>
    <property type="project" value="UniProtKB-KW"/>
</dbReference>
<evidence type="ECO:0000313" key="12">
    <source>
        <dbReference type="Proteomes" id="UP000280825"/>
    </source>
</evidence>
<dbReference type="InterPro" id="IPR008754">
    <property type="entry name" value="Peptidase_M43"/>
</dbReference>
<reference evidence="11 12" key="1">
    <citation type="submission" date="2018-12" db="EMBL/GenBank/DDBJ databases">
        <title>Flavobacterium sp. nov., isolated from glacier ice.</title>
        <authorList>
            <person name="Liu Q."/>
            <person name="Xin Y.-H."/>
        </authorList>
    </citation>
    <scope>NUCLEOTIDE SEQUENCE [LARGE SCALE GENOMIC DNA]</scope>
    <source>
        <strain evidence="11 12">RB1N8</strain>
    </source>
</reference>
<evidence type="ECO:0000313" key="11">
    <source>
        <dbReference type="EMBL" id="RTZ07838.1"/>
    </source>
</evidence>
<dbReference type="InterPro" id="IPR026444">
    <property type="entry name" value="Secre_tail"/>
</dbReference>
<evidence type="ECO:0000256" key="4">
    <source>
        <dbReference type="ARBA" id="ARBA00022729"/>
    </source>
</evidence>
<dbReference type="Pfam" id="PF18962">
    <property type="entry name" value="Por_Secre_tail"/>
    <property type="match status" value="1"/>
</dbReference>
<dbReference type="Proteomes" id="UP000280825">
    <property type="component" value="Unassembled WGS sequence"/>
</dbReference>
<dbReference type="Gene3D" id="2.60.40.10">
    <property type="entry name" value="Immunoglobulins"/>
    <property type="match status" value="1"/>
</dbReference>